<protein>
    <submittedName>
        <fullName evidence="1">Uncharacterized protein</fullName>
    </submittedName>
</protein>
<organism evidence="1">
    <name type="scientific">marine sediment metagenome</name>
    <dbReference type="NCBI Taxonomy" id="412755"/>
    <lineage>
        <taxon>unclassified sequences</taxon>
        <taxon>metagenomes</taxon>
        <taxon>ecological metagenomes</taxon>
    </lineage>
</organism>
<feature type="non-terminal residue" evidence="1">
    <location>
        <position position="1"/>
    </location>
</feature>
<name>X1F6U5_9ZZZZ</name>
<gene>
    <name evidence="1" type="ORF">S03H2_22957</name>
</gene>
<sequence length="99" mass="10635">DYSAKSVKKYEKEYMASKLASNITNTGKGMWGVSKFAMHNDPIAAAEIVLGGKLDAKTLNELIQGTAGISTYMNLISEFLPMVLKLGIGYMKSVAISGL</sequence>
<dbReference type="AlphaFoldDB" id="X1F6U5"/>
<accession>X1F6U5</accession>
<comment type="caution">
    <text evidence="1">The sequence shown here is derived from an EMBL/GenBank/DDBJ whole genome shotgun (WGS) entry which is preliminary data.</text>
</comment>
<dbReference type="EMBL" id="BARU01012455">
    <property type="protein sequence ID" value="GAH41356.1"/>
    <property type="molecule type" value="Genomic_DNA"/>
</dbReference>
<proteinExistence type="predicted"/>
<evidence type="ECO:0000313" key="1">
    <source>
        <dbReference type="EMBL" id="GAH41356.1"/>
    </source>
</evidence>
<reference evidence="1" key="1">
    <citation type="journal article" date="2014" name="Front. Microbiol.">
        <title>High frequency of phylogenetically diverse reductive dehalogenase-homologous genes in deep subseafloor sedimentary metagenomes.</title>
        <authorList>
            <person name="Kawai M."/>
            <person name="Futagami T."/>
            <person name="Toyoda A."/>
            <person name="Takaki Y."/>
            <person name="Nishi S."/>
            <person name="Hori S."/>
            <person name="Arai W."/>
            <person name="Tsubouchi T."/>
            <person name="Morono Y."/>
            <person name="Uchiyama I."/>
            <person name="Ito T."/>
            <person name="Fujiyama A."/>
            <person name="Inagaki F."/>
            <person name="Takami H."/>
        </authorList>
    </citation>
    <scope>NUCLEOTIDE SEQUENCE</scope>
    <source>
        <strain evidence="1">Expedition CK06-06</strain>
    </source>
</reference>